<dbReference type="HOGENOM" id="CLU_2154563_0_0_9"/>
<dbReference type="AlphaFoldDB" id="W8TIU4"/>
<gene>
    <name evidence="1" type="ORF">EAL2_808p02030</name>
</gene>
<evidence type="ECO:0000313" key="1">
    <source>
        <dbReference type="EMBL" id="AHM57708.1"/>
    </source>
</evidence>
<reference evidence="1 2" key="1">
    <citation type="journal article" date="2014" name="Genome Announc.">
        <title>Complete Genome Sequence of Amino Acid-Utilizing Eubacterium acidaminophilum al-2 (DSM 3953).</title>
        <authorList>
            <person name="Poehlein A."/>
            <person name="Andreesen J.R."/>
            <person name="Daniel R."/>
        </authorList>
    </citation>
    <scope>NUCLEOTIDE SEQUENCE [LARGE SCALE GENOMIC DNA]</scope>
    <source>
        <strain evidence="1 2">DSM 3953</strain>
        <plasmid evidence="2">Plasmid EAL2_808p</plasmid>
    </source>
</reference>
<dbReference type="KEGG" id="eac:EAL2_808p02030"/>
<geneLocation type="plasmid" evidence="1 2">
    <name>EAL2_808p</name>
</geneLocation>
<evidence type="ECO:0000313" key="2">
    <source>
        <dbReference type="Proteomes" id="UP000019591"/>
    </source>
</evidence>
<proteinExistence type="predicted"/>
<protein>
    <submittedName>
        <fullName evidence="1">Uncharacterized protein</fullName>
    </submittedName>
</protein>
<accession>W8TIU4</accession>
<dbReference type="EMBL" id="CP007453">
    <property type="protein sequence ID" value="AHM57708.1"/>
    <property type="molecule type" value="Genomic_DNA"/>
</dbReference>
<keyword evidence="2" id="KW-1185">Reference proteome</keyword>
<name>W8TIU4_PEPAC</name>
<organism evidence="1 2">
    <name type="scientific">Peptoclostridium acidaminophilum DSM 3953</name>
    <dbReference type="NCBI Taxonomy" id="1286171"/>
    <lineage>
        <taxon>Bacteria</taxon>
        <taxon>Bacillati</taxon>
        <taxon>Bacillota</taxon>
        <taxon>Clostridia</taxon>
        <taxon>Peptostreptococcales</taxon>
        <taxon>Peptoclostridiaceae</taxon>
        <taxon>Peptoclostridium</taxon>
    </lineage>
</organism>
<keyword evidence="1" id="KW-0614">Plasmid</keyword>
<dbReference type="Proteomes" id="UP000019591">
    <property type="component" value="Plasmid EAL2_808p"/>
</dbReference>
<sequence>MDDGNDASDIDEMLKYINARFKAKNIEHDLSVISEILFALGDLYDLSLNVESEKDKFLTLKLYNSNKDRLERRFNNLIEYLKTSNLIDYRLINLANDMKKIYKQVIDEIIV</sequence>